<evidence type="ECO:0000313" key="1">
    <source>
        <dbReference type="EMBL" id="SJZ74619.1"/>
    </source>
</evidence>
<dbReference type="PANTHER" id="PTHR43749">
    <property type="entry name" value="RNA-SPLICING LIGASE RTCB"/>
    <property type="match status" value="1"/>
</dbReference>
<dbReference type="GO" id="GO:0042245">
    <property type="term" value="P:RNA repair"/>
    <property type="evidence" value="ECO:0007669"/>
    <property type="project" value="TreeGrafter"/>
</dbReference>
<accession>A0A1T4N5P0</accession>
<dbReference type="GO" id="GO:0006281">
    <property type="term" value="P:DNA repair"/>
    <property type="evidence" value="ECO:0007669"/>
    <property type="project" value="TreeGrafter"/>
</dbReference>
<gene>
    <name evidence="1" type="ORF">SAMN02745973_01572</name>
</gene>
<sequence>MAEILLQRIFNKSLDDFEYFHTVHNYIDFKDNIIRKGAISAYEGEKVLIPINMRDGSILAIGKGNPD</sequence>
<keyword evidence="2" id="KW-1185">Reference proteome</keyword>
<proteinExistence type="predicted"/>
<dbReference type="PANTHER" id="PTHR43749:SF2">
    <property type="entry name" value="RNA-SPLICING LIGASE RTCB"/>
    <property type="match status" value="1"/>
</dbReference>
<dbReference type="SUPFAM" id="SSF103365">
    <property type="entry name" value="Hypothetical protein PH1602"/>
    <property type="match status" value="1"/>
</dbReference>
<dbReference type="EMBL" id="FUWV01000009">
    <property type="protein sequence ID" value="SJZ74619.1"/>
    <property type="molecule type" value="Genomic_DNA"/>
</dbReference>
<keyword evidence="1" id="KW-0436">Ligase</keyword>
<dbReference type="AlphaFoldDB" id="A0A1T4N5P0"/>
<organism evidence="1 2">
    <name type="scientific">Garciella nitratireducens DSM 15102</name>
    <dbReference type="NCBI Taxonomy" id="1121911"/>
    <lineage>
        <taxon>Bacteria</taxon>
        <taxon>Bacillati</taxon>
        <taxon>Bacillota</taxon>
        <taxon>Clostridia</taxon>
        <taxon>Eubacteriales</taxon>
        <taxon>Eubacteriaceae</taxon>
        <taxon>Garciella</taxon>
    </lineage>
</organism>
<dbReference type="GO" id="GO:0003909">
    <property type="term" value="F:DNA ligase activity"/>
    <property type="evidence" value="ECO:0007669"/>
    <property type="project" value="TreeGrafter"/>
</dbReference>
<reference evidence="1 2" key="1">
    <citation type="submission" date="2017-02" db="EMBL/GenBank/DDBJ databases">
        <authorList>
            <person name="Peterson S.W."/>
        </authorList>
    </citation>
    <scope>NUCLEOTIDE SEQUENCE [LARGE SCALE GENOMIC DNA]</scope>
    <source>
        <strain evidence="1 2">DSM 15102</strain>
    </source>
</reference>
<protein>
    <submittedName>
        <fullName evidence="1">tRNA-splicing ligase RtcB</fullName>
    </submittedName>
</protein>
<name>A0A1T4N5P0_9FIRM</name>
<dbReference type="Proteomes" id="UP000196365">
    <property type="component" value="Unassembled WGS sequence"/>
</dbReference>
<dbReference type="InterPro" id="IPR052915">
    <property type="entry name" value="RtcB-like"/>
</dbReference>
<evidence type="ECO:0000313" key="2">
    <source>
        <dbReference type="Proteomes" id="UP000196365"/>
    </source>
</evidence>
<dbReference type="GO" id="GO:0006396">
    <property type="term" value="P:RNA processing"/>
    <property type="evidence" value="ECO:0007669"/>
    <property type="project" value="InterPro"/>
</dbReference>
<dbReference type="GO" id="GO:0030145">
    <property type="term" value="F:manganese ion binding"/>
    <property type="evidence" value="ECO:0007669"/>
    <property type="project" value="TreeGrafter"/>
</dbReference>
<dbReference type="InterPro" id="IPR036025">
    <property type="entry name" value="RtcB-like_sf"/>
</dbReference>